<evidence type="ECO:0000256" key="8">
    <source>
        <dbReference type="HAMAP-Rule" id="MF_00238"/>
    </source>
</evidence>
<evidence type="ECO:0000256" key="1">
    <source>
        <dbReference type="ARBA" id="ARBA00009427"/>
    </source>
</evidence>
<evidence type="ECO:0000256" key="4">
    <source>
        <dbReference type="ARBA" id="ARBA00022777"/>
    </source>
</evidence>
<evidence type="ECO:0000256" key="2">
    <source>
        <dbReference type="ARBA" id="ARBA00022679"/>
    </source>
</evidence>
<gene>
    <name evidence="8" type="primary">cmk</name>
    <name evidence="10" type="ORF">EV214_10118</name>
</gene>
<evidence type="ECO:0000313" key="11">
    <source>
        <dbReference type="Proteomes" id="UP000294919"/>
    </source>
</evidence>
<dbReference type="GO" id="GO:0036431">
    <property type="term" value="F:dCMP kinase activity"/>
    <property type="evidence" value="ECO:0007669"/>
    <property type="project" value="InterPro"/>
</dbReference>
<accession>A0A4R2LAI8</accession>
<dbReference type="CDD" id="cd02020">
    <property type="entry name" value="CMPK"/>
    <property type="match status" value="1"/>
</dbReference>
<dbReference type="InterPro" id="IPR011994">
    <property type="entry name" value="Cytidylate_kinase_dom"/>
</dbReference>
<keyword evidence="3 8" id="KW-0547">Nucleotide-binding</keyword>
<dbReference type="Proteomes" id="UP000294919">
    <property type="component" value="Unassembled WGS sequence"/>
</dbReference>
<keyword evidence="11" id="KW-1185">Reference proteome</keyword>
<keyword evidence="4 8" id="KW-0418">Kinase</keyword>
<comment type="subcellular location">
    <subcellularLocation>
        <location evidence="8">Cytoplasm</location>
    </subcellularLocation>
</comment>
<proteinExistence type="inferred from homology"/>
<evidence type="ECO:0000256" key="3">
    <source>
        <dbReference type="ARBA" id="ARBA00022741"/>
    </source>
</evidence>
<reference evidence="10 11" key="1">
    <citation type="submission" date="2019-03" db="EMBL/GenBank/DDBJ databases">
        <title>Genomic Encyclopedia of Type Strains, Phase IV (KMG-IV): sequencing the most valuable type-strain genomes for metagenomic binning, comparative biology and taxonomic classification.</title>
        <authorList>
            <person name="Goeker M."/>
        </authorList>
    </citation>
    <scope>NUCLEOTIDE SEQUENCE [LARGE SCALE GENOMIC DNA]</scope>
    <source>
        <strain evidence="10 11">DSM 102940</strain>
    </source>
</reference>
<comment type="caution">
    <text evidence="10">The sequence shown here is derived from an EMBL/GenBank/DDBJ whole genome shotgun (WGS) entry which is preliminary data.</text>
</comment>
<dbReference type="GO" id="GO:0036430">
    <property type="term" value="F:CMP kinase activity"/>
    <property type="evidence" value="ECO:0007669"/>
    <property type="project" value="RHEA"/>
</dbReference>
<feature type="binding site" evidence="8">
    <location>
        <begin position="11"/>
        <end position="19"/>
    </location>
    <ligand>
        <name>ATP</name>
        <dbReference type="ChEBI" id="CHEBI:30616"/>
    </ligand>
</feature>
<dbReference type="GO" id="GO:0005829">
    <property type="term" value="C:cytosol"/>
    <property type="evidence" value="ECO:0007669"/>
    <property type="project" value="TreeGrafter"/>
</dbReference>
<feature type="domain" description="Cytidylate kinase" evidence="9">
    <location>
        <begin position="7"/>
        <end position="215"/>
    </location>
</feature>
<dbReference type="AlphaFoldDB" id="A0A4R2LAI8"/>
<keyword evidence="5 8" id="KW-0067">ATP-binding</keyword>
<dbReference type="NCBIfam" id="TIGR00017">
    <property type="entry name" value="cmk"/>
    <property type="match status" value="1"/>
</dbReference>
<evidence type="ECO:0000259" key="9">
    <source>
        <dbReference type="Pfam" id="PF02224"/>
    </source>
</evidence>
<dbReference type="EC" id="2.7.4.25" evidence="8"/>
<evidence type="ECO:0000256" key="6">
    <source>
        <dbReference type="ARBA" id="ARBA00047615"/>
    </source>
</evidence>
<comment type="catalytic activity">
    <reaction evidence="7 8">
        <text>CMP + ATP = CDP + ADP</text>
        <dbReference type="Rhea" id="RHEA:11600"/>
        <dbReference type="ChEBI" id="CHEBI:30616"/>
        <dbReference type="ChEBI" id="CHEBI:58069"/>
        <dbReference type="ChEBI" id="CHEBI:60377"/>
        <dbReference type="ChEBI" id="CHEBI:456216"/>
        <dbReference type="EC" id="2.7.4.25"/>
    </reaction>
</comment>
<dbReference type="Gene3D" id="3.40.50.300">
    <property type="entry name" value="P-loop containing nucleotide triphosphate hydrolases"/>
    <property type="match status" value="1"/>
</dbReference>
<evidence type="ECO:0000256" key="7">
    <source>
        <dbReference type="ARBA" id="ARBA00048478"/>
    </source>
</evidence>
<organism evidence="10 11">
    <name type="scientific">Marinisporobacter balticus</name>
    <dbReference type="NCBI Taxonomy" id="2018667"/>
    <lineage>
        <taxon>Bacteria</taxon>
        <taxon>Bacillati</taxon>
        <taxon>Bacillota</taxon>
        <taxon>Clostridia</taxon>
        <taxon>Peptostreptococcales</taxon>
        <taxon>Thermotaleaceae</taxon>
        <taxon>Marinisporobacter</taxon>
    </lineage>
</organism>
<dbReference type="GO" id="GO:0006220">
    <property type="term" value="P:pyrimidine nucleotide metabolic process"/>
    <property type="evidence" value="ECO:0007669"/>
    <property type="project" value="UniProtKB-UniRule"/>
</dbReference>
<dbReference type="HAMAP" id="MF_00238">
    <property type="entry name" value="Cytidyl_kinase_type1"/>
    <property type="match status" value="1"/>
</dbReference>
<evidence type="ECO:0000313" key="10">
    <source>
        <dbReference type="EMBL" id="TCO79788.1"/>
    </source>
</evidence>
<dbReference type="GO" id="GO:0005524">
    <property type="term" value="F:ATP binding"/>
    <property type="evidence" value="ECO:0007669"/>
    <property type="project" value="UniProtKB-UniRule"/>
</dbReference>
<comment type="catalytic activity">
    <reaction evidence="6 8">
        <text>dCMP + ATP = dCDP + ADP</text>
        <dbReference type="Rhea" id="RHEA:25094"/>
        <dbReference type="ChEBI" id="CHEBI:30616"/>
        <dbReference type="ChEBI" id="CHEBI:57566"/>
        <dbReference type="ChEBI" id="CHEBI:58593"/>
        <dbReference type="ChEBI" id="CHEBI:456216"/>
        <dbReference type="EC" id="2.7.4.25"/>
    </reaction>
</comment>
<dbReference type="GO" id="GO:0015949">
    <property type="term" value="P:nucleobase-containing small molecule interconversion"/>
    <property type="evidence" value="ECO:0007669"/>
    <property type="project" value="TreeGrafter"/>
</dbReference>
<dbReference type="EMBL" id="SLWV01000001">
    <property type="protein sequence ID" value="TCO79788.1"/>
    <property type="molecule type" value="Genomic_DNA"/>
</dbReference>
<comment type="similarity">
    <text evidence="1 8">Belongs to the cytidylate kinase family. Type 1 subfamily.</text>
</comment>
<keyword evidence="2 8" id="KW-0808">Transferase</keyword>
<dbReference type="InterPro" id="IPR003136">
    <property type="entry name" value="Cytidylate_kin"/>
</dbReference>
<dbReference type="PANTHER" id="PTHR21299:SF2">
    <property type="entry name" value="CYTIDYLATE KINASE"/>
    <property type="match status" value="1"/>
</dbReference>
<sequence>MMKNISIALDGPAGAGKSTIAKIIANIKNLTYIDTGAMYRAIAFKILERGIHIEEEKKIQEILSRCKIDMDENDIFLDGKNITEDIRSPKVNNFVSHIAKIPHVRMKMVELQRNIASNKHVIMDGRDIGTYVMPNATYKFYLTASIEERATRRFTELKEKGIEITQKEVKDEIGNRDKIDMEREFAPLRKAEDAIEIDTTGKSIQKVVDEILYYLK</sequence>
<keyword evidence="8" id="KW-0963">Cytoplasm</keyword>
<dbReference type="InterPro" id="IPR027417">
    <property type="entry name" value="P-loop_NTPase"/>
</dbReference>
<dbReference type="SUPFAM" id="SSF52540">
    <property type="entry name" value="P-loop containing nucleoside triphosphate hydrolases"/>
    <property type="match status" value="1"/>
</dbReference>
<dbReference type="Pfam" id="PF02224">
    <property type="entry name" value="Cytidylate_kin"/>
    <property type="match status" value="1"/>
</dbReference>
<name>A0A4R2LAI8_9FIRM</name>
<evidence type="ECO:0000256" key="5">
    <source>
        <dbReference type="ARBA" id="ARBA00022840"/>
    </source>
</evidence>
<dbReference type="PANTHER" id="PTHR21299">
    <property type="entry name" value="CYTIDYLATE KINASE/PANTOATE-BETA-ALANINE LIGASE"/>
    <property type="match status" value="1"/>
</dbReference>
<protein>
    <recommendedName>
        <fullName evidence="8">Cytidylate kinase</fullName>
        <shortName evidence="8">CK</shortName>
        <ecNumber evidence="8">2.7.4.25</ecNumber>
    </recommendedName>
    <alternativeName>
        <fullName evidence="8">Cytidine monophosphate kinase</fullName>
        <shortName evidence="8">CMP kinase</shortName>
    </alternativeName>
</protein>